<accession>A0A0E9VN38</accession>
<evidence type="ECO:0000313" key="1">
    <source>
        <dbReference type="EMBL" id="JAH78668.1"/>
    </source>
</evidence>
<dbReference type="AlphaFoldDB" id="A0A0E9VN38"/>
<proteinExistence type="predicted"/>
<protein>
    <submittedName>
        <fullName evidence="1">Uncharacterized protein</fullName>
    </submittedName>
</protein>
<reference evidence="1" key="1">
    <citation type="submission" date="2014-11" db="EMBL/GenBank/DDBJ databases">
        <authorList>
            <person name="Amaro Gonzalez C."/>
        </authorList>
    </citation>
    <scope>NUCLEOTIDE SEQUENCE</scope>
</reference>
<dbReference type="EMBL" id="GBXM01029909">
    <property type="protein sequence ID" value="JAH78668.1"/>
    <property type="molecule type" value="Transcribed_RNA"/>
</dbReference>
<reference evidence="1" key="2">
    <citation type="journal article" date="2015" name="Fish Shellfish Immunol.">
        <title>Early steps in the European eel (Anguilla anguilla)-Vibrio vulnificus interaction in the gills: Role of the RtxA13 toxin.</title>
        <authorList>
            <person name="Callol A."/>
            <person name="Pajuelo D."/>
            <person name="Ebbesson L."/>
            <person name="Teles M."/>
            <person name="MacKenzie S."/>
            <person name="Amaro C."/>
        </authorList>
    </citation>
    <scope>NUCLEOTIDE SEQUENCE</scope>
</reference>
<organism evidence="1">
    <name type="scientific">Anguilla anguilla</name>
    <name type="common">European freshwater eel</name>
    <name type="synonym">Muraena anguilla</name>
    <dbReference type="NCBI Taxonomy" id="7936"/>
    <lineage>
        <taxon>Eukaryota</taxon>
        <taxon>Metazoa</taxon>
        <taxon>Chordata</taxon>
        <taxon>Craniata</taxon>
        <taxon>Vertebrata</taxon>
        <taxon>Euteleostomi</taxon>
        <taxon>Actinopterygii</taxon>
        <taxon>Neopterygii</taxon>
        <taxon>Teleostei</taxon>
        <taxon>Anguilliformes</taxon>
        <taxon>Anguillidae</taxon>
        <taxon>Anguilla</taxon>
    </lineage>
</organism>
<sequence length="63" mass="7209">MCHRNLFPNQVRFCLRSNYKKNPREVAACLTGKYVHECDCQCGGPDQCTVPDEKEKGVDLLHL</sequence>
<name>A0A0E9VN38_ANGAN</name>